<accession>A0A1F8GR06</accession>
<dbReference type="PANTHER" id="PTHR43377">
    <property type="entry name" value="BILIVERDIN REDUCTASE A"/>
    <property type="match status" value="1"/>
</dbReference>
<reference evidence="3 4" key="1">
    <citation type="journal article" date="2016" name="Nat. Commun.">
        <title>Thousands of microbial genomes shed light on interconnected biogeochemical processes in an aquifer system.</title>
        <authorList>
            <person name="Anantharaman K."/>
            <person name="Brown C.T."/>
            <person name="Hug L.A."/>
            <person name="Sharon I."/>
            <person name="Castelle C.J."/>
            <person name="Probst A.J."/>
            <person name="Thomas B.C."/>
            <person name="Singh A."/>
            <person name="Wilkins M.J."/>
            <person name="Karaoz U."/>
            <person name="Brodie E.L."/>
            <person name="Williams K.H."/>
            <person name="Hubbard S.S."/>
            <person name="Banfield J.F."/>
        </authorList>
    </citation>
    <scope>NUCLEOTIDE SEQUENCE [LARGE SCALE GENOMIC DNA]</scope>
</reference>
<feature type="domain" description="Gfo/Idh/MocA-like oxidoreductase C-terminal" evidence="2">
    <location>
        <begin position="136"/>
        <end position="324"/>
    </location>
</feature>
<proteinExistence type="predicted"/>
<evidence type="ECO:0000313" key="3">
    <source>
        <dbReference type="EMBL" id="OGN27834.1"/>
    </source>
</evidence>
<feature type="domain" description="Gfo/Idh/MocA-like oxidoreductase N-terminal" evidence="1">
    <location>
        <begin position="8"/>
        <end position="124"/>
    </location>
</feature>
<protein>
    <recommendedName>
        <fullName evidence="5">Gfo/Idh/MocA-like oxidoreductase N-terminal domain-containing protein</fullName>
    </recommendedName>
</protein>
<gene>
    <name evidence="3" type="ORF">A2941_00600</name>
</gene>
<evidence type="ECO:0000259" key="2">
    <source>
        <dbReference type="Pfam" id="PF02894"/>
    </source>
</evidence>
<sequence>MKKKIPSILLVGVGRWGKNHLRVLLKLQAEGLCRLIGVQARNSQRLESIAKEFGVRTFSDDQGWEEAGAIDITVPTHDHFILAKKALLAGKDVLIEKPMTASLTEAEELERIHANSSQILMAGHIFCYNPALDYVKKIIVSGKIGKIRFLRGRFMGFRDKDIDVGILATTAMHFIYLSNSLMGKPPKAVWAKVDYLLDPVLDDYCLVRLDYGPEFSLIEADFFTPGKFRTFDILGTHGSIIFDVINQKVELRDEKHVPFGDHFKTHAGSVSNPDIEYQEPLYLELRHFLECIQERKEPLTGIKDGVAILRIIEAAYESSRLDKTILLS</sequence>
<dbReference type="Pfam" id="PF01408">
    <property type="entry name" value="GFO_IDH_MocA"/>
    <property type="match status" value="1"/>
</dbReference>
<evidence type="ECO:0008006" key="5">
    <source>
        <dbReference type="Google" id="ProtNLM"/>
    </source>
</evidence>
<name>A0A1F8GR06_9BACT</name>
<dbReference type="InterPro" id="IPR004104">
    <property type="entry name" value="Gfo/Idh/MocA-like_OxRdtase_C"/>
</dbReference>
<dbReference type="Gene3D" id="3.30.360.10">
    <property type="entry name" value="Dihydrodipicolinate Reductase, domain 2"/>
    <property type="match status" value="1"/>
</dbReference>
<evidence type="ECO:0000259" key="1">
    <source>
        <dbReference type="Pfam" id="PF01408"/>
    </source>
</evidence>
<dbReference type="PANTHER" id="PTHR43377:SF1">
    <property type="entry name" value="BILIVERDIN REDUCTASE A"/>
    <property type="match status" value="1"/>
</dbReference>
<dbReference type="SUPFAM" id="SSF55347">
    <property type="entry name" value="Glyceraldehyde-3-phosphate dehydrogenase-like, C-terminal domain"/>
    <property type="match status" value="1"/>
</dbReference>
<dbReference type="AlphaFoldDB" id="A0A1F8GR06"/>
<dbReference type="GO" id="GO:0000166">
    <property type="term" value="F:nucleotide binding"/>
    <property type="evidence" value="ECO:0007669"/>
    <property type="project" value="InterPro"/>
</dbReference>
<dbReference type="InterPro" id="IPR051450">
    <property type="entry name" value="Gfo/Idh/MocA_Oxidoreductases"/>
</dbReference>
<organism evidence="3 4">
    <name type="scientific">Candidatus Yanofskybacteria bacterium RIFCSPLOWO2_01_FULL_49_17</name>
    <dbReference type="NCBI Taxonomy" id="1802700"/>
    <lineage>
        <taxon>Bacteria</taxon>
        <taxon>Candidatus Yanofskyibacteriota</taxon>
    </lineage>
</organism>
<evidence type="ECO:0000313" key="4">
    <source>
        <dbReference type="Proteomes" id="UP000178444"/>
    </source>
</evidence>
<dbReference type="InterPro" id="IPR036291">
    <property type="entry name" value="NAD(P)-bd_dom_sf"/>
</dbReference>
<dbReference type="Proteomes" id="UP000178444">
    <property type="component" value="Unassembled WGS sequence"/>
</dbReference>
<dbReference type="Gene3D" id="3.40.50.720">
    <property type="entry name" value="NAD(P)-binding Rossmann-like Domain"/>
    <property type="match status" value="1"/>
</dbReference>
<dbReference type="SUPFAM" id="SSF51735">
    <property type="entry name" value="NAD(P)-binding Rossmann-fold domains"/>
    <property type="match status" value="1"/>
</dbReference>
<dbReference type="Pfam" id="PF02894">
    <property type="entry name" value="GFO_IDH_MocA_C"/>
    <property type="match status" value="1"/>
</dbReference>
<comment type="caution">
    <text evidence="3">The sequence shown here is derived from an EMBL/GenBank/DDBJ whole genome shotgun (WGS) entry which is preliminary data.</text>
</comment>
<dbReference type="InterPro" id="IPR000683">
    <property type="entry name" value="Gfo/Idh/MocA-like_OxRdtase_N"/>
</dbReference>
<dbReference type="EMBL" id="MGKO01000006">
    <property type="protein sequence ID" value="OGN27834.1"/>
    <property type="molecule type" value="Genomic_DNA"/>
</dbReference>